<feature type="region of interest" description="Disordered" evidence="13">
    <location>
        <begin position="1776"/>
        <end position="1865"/>
    </location>
</feature>
<dbReference type="InterPro" id="IPR013320">
    <property type="entry name" value="ConA-like_dom_sf"/>
</dbReference>
<feature type="domain" description="Cadherin" evidence="18">
    <location>
        <begin position="215"/>
        <end position="313"/>
    </location>
</feature>
<comment type="function">
    <text evidence="12">Cadherins are calcium-dependent cell adhesion proteins.</text>
</comment>
<feature type="domain" description="Cadherin" evidence="18">
    <location>
        <begin position="532"/>
        <end position="649"/>
    </location>
</feature>
<dbReference type="GO" id="GO:0008104">
    <property type="term" value="P:intracellular protein localization"/>
    <property type="evidence" value="ECO:0007669"/>
    <property type="project" value="UniProtKB-ARBA"/>
</dbReference>
<dbReference type="SUPFAM" id="SSF49899">
    <property type="entry name" value="Concanavalin A-like lectins/glucanases"/>
    <property type="match status" value="1"/>
</dbReference>
<evidence type="ECO:0000256" key="14">
    <source>
        <dbReference type="SAM" id="Phobius"/>
    </source>
</evidence>
<evidence type="ECO:0000256" key="9">
    <source>
        <dbReference type="PROSITE-ProRule" id="PRU00043"/>
    </source>
</evidence>
<dbReference type="EMBL" id="LC110190">
    <property type="protein sequence ID" value="BAU30873.1"/>
    <property type="molecule type" value="mRNA"/>
</dbReference>
<evidence type="ECO:0000259" key="16">
    <source>
        <dbReference type="PROSITE" id="PS50025"/>
    </source>
</evidence>
<feature type="chain" id="PRO_5006855021" evidence="15">
    <location>
        <begin position="25"/>
        <end position="1883"/>
    </location>
</feature>
<dbReference type="InterPro" id="IPR027397">
    <property type="entry name" value="Catenin-bd_sf"/>
</dbReference>
<comment type="subcellular location">
    <subcellularLocation>
        <location evidence="11">Cell membrane</location>
        <topology evidence="11">Single-pass type I membrane protein</topology>
    </subcellularLocation>
    <subcellularLocation>
        <location evidence="1">Membrane</location>
        <topology evidence="1">Single-pass membrane protein</topology>
    </subcellularLocation>
</comment>
<dbReference type="FunFam" id="2.60.40.60:FF:000033">
    <property type="entry name" value="FAT atypical cadherin 1"/>
    <property type="match status" value="2"/>
</dbReference>
<dbReference type="GO" id="GO:0016477">
    <property type="term" value="P:cell migration"/>
    <property type="evidence" value="ECO:0007669"/>
    <property type="project" value="TreeGrafter"/>
</dbReference>
<dbReference type="InterPro" id="IPR000233">
    <property type="entry name" value="Cadherin_Y-type_LIR"/>
</dbReference>
<dbReference type="InterPro" id="IPR015919">
    <property type="entry name" value="Cadherin-like_sf"/>
</dbReference>
<dbReference type="InterPro" id="IPR002126">
    <property type="entry name" value="Cadherin-like_dom"/>
</dbReference>
<evidence type="ECO:0000256" key="5">
    <source>
        <dbReference type="ARBA" id="ARBA00022837"/>
    </source>
</evidence>
<dbReference type="SUPFAM" id="SSF49313">
    <property type="entry name" value="Cadherin-like"/>
    <property type="match status" value="10"/>
</dbReference>
<dbReference type="InterPro" id="IPR039808">
    <property type="entry name" value="Cadherin"/>
</dbReference>
<dbReference type="SMART" id="SM00282">
    <property type="entry name" value="LamG"/>
    <property type="match status" value="1"/>
</dbReference>
<dbReference type="PROSITE" id="PS50268">
    <property type="entry name" value="CADHERIN_2"/>
    <property type="match status" value="10"/>
</dbReference>
<feature type="domain" description="Cadherin" evidence="18">
    <location>
        <begin position="1101"/>
        <end position="1191"/>
    </location>
</feature>
<dbReference type="GO" id="GO:0008013">
    <property type="term" value="F:beta-catenin binding"/>
    <property type="evidence" value="ECO:0007669"/>
    <property type="project" value="TreeGrafter"/>
</dbReference>
<dbReference type="PROSITE" id="PS50025">
    <property type="entry name" value="LAM_G_DOMAIN"/>
    <property type="match status" value="1"/>
</dbReference>
<dbReference type="InterPro" id="IPR020894">
    <property type="entry name" value="Cadherin_CS"/>
</dbReference>
<dbReference type="Gene3D" id="4.10.900.10">
    <property type="entry name" value="TCF3-CBD (Catenin binding domain)"/>
    <property type="match status" value="1"/>
</dbReference>
<keyword evidence="6 14" id="KW-1133">Transmembrane helix</keyword>
<feature type="domain" description="Cadherin" evidence="18">
    <location>
        <begin position="755"/>
        <end position="858"/>
    </location>
</feature>
<evidence type="ECO:0000256" key="3">
    <source>
        <dbReference type="ARBA" id="ARBA00022729"/>
    </source>
</evidence>
<evidence type="ECO:0000256" key="1">
    <source>
        <dbReference type="ARBA" id="ARBA00004167"/>
    </source>
</evidence>
<dbReference type="PRINTS" id="PR00205">
    <property type="entry name" value="CADHERIN"/>
</dbReference>
<dbReference type="GO" id="GO:0001736">
    <property type="term" value="P:establishment of planar polarity"/>
    <property type="evidence" value="ECO:0007669"/>
    <property type="project" value="UniProtKB-ARBA"/>
</dbReference>
<dbReference type="GO" id="GO:0009887">
    <property type="term" value="P:animal organ morphogenesis"/>
    <property type="evidence" value="ECO:0007669"/>
    <property type="project" value="UniProtKB-ARBA"/>
</dbReference>
<dbReference type="Pfam" id="PF01049">
    <property type="entry name" value="CADH_Y-type_LIR"/>
    <property type="match status" value="1"/>
</dbReference>
<evidence type="ECO:0000256" key="4">
    <source>
        <dbReference type="ARBA" id="ARBA00022737"/>
    </source>
</evidence>
<dbReference type="Gene3D" id="2.60.40.60">
    <property type="entry name" value="Cadherins"/>
    <property type="match status" value="9"/>
</dbReference>
<dbReference type="PANTHER" id="PTHR24027:SF432">
    <property type="entry name" value="EGF-LIKE DOMAIN-CONTAINING PROTEIN"/>
    <property type="match status" value="1"/>
</dbReference>
<reference evidence="19" key="1">
    <citation type="journal article" date="2017" name="BMC Evol. Biol.">
        <title>Evolutionary origin of type IV classical cadherins in arthropods.</title>
        <authorList>
            <person name="Sasaki M."/>
            <person name="Akiyama-Oda Y."/>
            <person name="Oda H."/>
        </authorList>
    </citation>
    <scope>NUCLEOTIDE SEQUENCE</scope>
</reference>
<dbReference type="GO" id="GO:0045296">
    <property type="term" value="F:cadherin binding"/>
    <property type="evidence" value="ECO:0007669"/>
    <property type="project" value="TreeGrafter"/>
</dbReference>
<feature type="domain" description="Cadherin" evidence="18">
    <location>
        <begin position="967"/>
        <end position="1081"/>
    </location>
</feature>
<evidence type="ECO:0000313" key="19">
    <source>
        <dbReference type="EMBL" id="BAU30873.1"/>
    </source>
</evidence>
<dbReference type="GO" id="GO:0016342">
    <property type="term" value="C:catenin complex"/>
    <property type="evidence" value="ECO:0007669"/>
    <property type="project" value="TreeGrafter"/>
</dbReference>
<keyword evidence="10" id="KW-0245">EGF-like domain</keyword>
<dbReference type="CDD" id="cd00110">
    <property type="entry name" value="LamG"/>
    <property type="match status" value="1"/>
</dbReference>
<evidence type="ECO:0000256" key="11">
    <source>
        <dbReference type="RuleBase" id="RU003318"/>
    </source>
</evidence>
<evidence type="ECO:0000256" key="7">
    <source>
        <dbReference type="ARBA" id="ARBA00023136"/>
    </source>
</evidence>
<dbReference type="PROSITE" id="PS50026">
    <property type="entry name" value="EGF_3"/>
    <property type="match status" value="1"/>
</dbReference>
<comment type="caution">
    <text evidence="10">Lacks conserved residue(s) required for the propagation of feature annotation.</text>
</comment>
<dbReference type="Gene3D" id="2.10.25.10">
    <property type="entry name" value="Laminin"/>
    <property type="match status" value="1"/>
</dbReference>
<evidence type="ECO:0000256" key="12">
    <source>
        <dbReference type="RuleBase" id="RU004357"/>
    </source>
</evidence>
<evidence type="ECO:0000256" key="8">
    <source>
        <dbReference type="ARBA" id="ARBA00023157"/>
    </source>
</evidence>
<dbReference type="SMART" id="SM00112">
    <property type="entry name" value="CA"/>
    <property type="match status" value="10"/>
</dbReference>
<keyword evidence="7 14" id="KW-0472">Membrane</keyword>
<evidence type="ECO:0000256" key="13">
    <source>
        <dbReference type="SAM" id="MobiDB-lite"/>
    </source>
</evidence>
<sequence>MELIKRMLAVISAMLLSDVYEAESLLPTISRSKNSSNFQSYFAKPHQLHLTKNSRSFGDFEGDFPLFSLKEIDKSAELFPLADFPYNFRKVRHRHNEDSRFPRNTRNLHEPRFTHSEYHRTVDENVQPGTSILTVEATDDDLDEYGLIRYEVEGTNAFAVDEGGVVYTNSRLDYESSGGVYDFYVVANNPSASSDGTSVPIRIQVRDTPDAPVFNSDKYYFNISELATDGDYVGTVVARDSDNDLESYSLQNVSPEDLFEIDEHNGIITVQNRESGTDYVYEFQAVATDATGSTATVPVVVNVIDENTNKPIFDNCSGYNNLKVKENQTVPQDILIITATDADHGKNGYVEYSLLTDDPEFAIDPVSGQLTVQQPLDRDNGLKEHFLTVIAKDMADDPLQSSCSFTIIVTDINDNPPVFDLESYSQTVPSDTEENSPILRLTASDDDAGANAEIVYSLEGSDEDLEYFSVDRDLGYIILQKPLTQSMANEREFIFKARATDVGEPDQEPLTSTVDVVLSVVSPGSMPPTVENQNPELAQVNEDATLNTNIVSICASSNSEDNSVYMDMINGNVPETNSEGTFDIRTGTSEETGCPSNTIGGNIFLATQNLDFEEIQSYTLIIQLANNNGRAEYSLTVDVIDVNDNPPVLQQPYTGSIGENVDSTMVMVVQAVDKDITPEFRQLEYSFKDPPDHVTDNFEIDPVSGEIWNTKPLDRESEKQYRIPVQVSDGVNVRDRQYWIIVNDENDEPPKFNTELGVYETHVDEDMTIGKDTGIKLVVEDKDILNEFSYEIIGGNDANKFKINAETGSIYVNDNLDYDSPVNDRNFTIDVRVADGKSFDTTQVRIIVRNVNDLAPLFNPKMYEAIVRENTECNITVTQVYAYDPDYPTNGSIIYSLSRSEQSNFTIDPIEGTVKVKGCMDREAAPLGMLTIYPIAFDEGGEGKNSEPATVEITIEDENDNHPFIQSPPDQYTQFPENVSPEDMSTSTVVVIRLSDQDDSSMGNGCPCTLAFDESTPPNVFESFDVIENGENDYKLVTTKTLDREAQKYYVIPFRTTDSQGLSGVRELTVEVGDQNDSPMTDGESKITVYNYRGSFNRIIIGSVYVTDADDYDVADKTFKIDTKETATEDISHFQVDPDNGNITMLRLTPAGDYLLVVNVTDNARKEEAKGIVHITVIELPKEAVMESGSFLIQDYSVSEVITQESLDVYEGTSLYDLLKVEFGRIFDELPENVDIFYLQDVERRGFSGVDVRFNIHGSPYYTSSHVNGLLMQHKDEVENNLGIKIPVIDDNLCLYEDFQSCNGTSCQQELRAENNNPLVLESETSTIVGVRVTEKYTCNCGYLDPQPRACPEGFENYCYNGGVCNYTSAGGLSCTCLDDYNYGPRCELLTGRFKNGFAWFDTLGTCEEPTLHITFQSDSSSAVLLYNGPVIASPYEYYPKDFLYIVLNNWVVEAYLNLGSETSRVYVPVDEGESEPYDVYLSWTKSTVSLIIPNCGLNITEEASEACKRTLNLPESATSILNAGGPLQIGGLAPMIPLEEIGDSFEWNLNLPNVEGLSGCISYLEYNGEIYDLNRTTYNKYFYRTCEKTVVTSRMMMSSESVLIIVGSLLVLLLLVLFVLCLLRRRKKPHSYPDHLNDIVKETIGTTDIEGYGEKDMTQFDLKLLRVTPEGKLLNGYGTKGDLPDVAKGHSPKKAPLARLSEGFNVEDFIDDNITKVDKEHPDFDDVRHYCFEGDEMSIASLSSLGSGSYDDDGPYNYKEDWGPRFNRIAEIYGPKPDEEEDSDYEFPIPKKPPKVVSGGSNPSKLNQITPSSGASSVGSLNTQNSADGSEPSTVPYTRLGQHNSSSSHEEDGKKGGAPPVVFRGEYHEAVNPLAQSKESWC</sequence>
<evidence type="ECO:0000256" key="10">
    <source>
        <dbReference type="PROSITE-ProRule" id="PRU00076"/>
    </source>
</evidence>
<dbReference type="Pfam" id="PF00028">
    <property type="entry name" value="Cadherin"/>
    <property type="match status" value="7"/>
</dbReference>
<evidence type="ECO:0000256" key="2">
    <source>
        <dbReference type="ARBA" id="ARBA00022692"/>
    </source>
</evidence>
<feature type="domain" description="Cadherin" evidence="18">
    <location>
        <begin position="324"/>
        <end position="419"/>
    </location>
</feature>
<keyword evidence="8" id="KW-1015">Disulfide bond</keyword>
<dbReference type="InterPro" id="IPR001791">
    <property type="entry name" value="Laminin_G"/>
</dbReference>
<proteinExistence type="evidence at transcript level"/>
<evidence type="ECO:0000256" key="6">
    <source>
        <dbReference type="ARBA" id="ARBA00022989"/>
    </source>
</evidence>
<feature type="transmembrane region" description="Helical" evidence="14">
    <location>
        <begin position="1603"/>
        <end position="1624"/>
    </location>
</feature>
<evidence type="ECO:0000256" key="15">
    <source>
        <dbReference type="SAM" id="SignalP"/>
    </source>
</evidence>
<feature type="domain" description="Laminin G" evidence="16">
    <location>
        <begin position="1388"/>
        <end position="1587"/>
    </location>
</feature>
<keyword evidence="5 9" id="KW-0106">Calcium</keyword>
<dbReference type="CDD" id="cd11304">
    <property type="entry name" value="Cadherin_repeat"/>
    <property type="match status" value="10"/>
</dbReference>
<name>A0A0U5B4M7_9CRUS</name>
<evidence type="ECO:0000259" key="18">
    <source>
        <dbReference type="PROSITE" id="PS50268"/>
    </source>
</evidence>
<dbReference type="GO" id="GO:0007156">
    <property type="term" value="P:homophilic cell adhesion via plasma membrane adhesion molecules"/>
    <property type="evidence" value="ECO:0007669"/>
    <property type="project" value="InterPro"/>
</dbReference>
<dbReference type="Pfam" id="PF24811">
    <property type="entry name" value="Ig_Shg"/>
    <property type="match status" value="1"/>
</dbReference>
<feature type="domain" description="Cadherin" evidence="18">
    <location>
        <begin position="420"/>
        <end position="530"/>
    </location>
</feature>
<feature type="domain" description="EGF-like" evidence="17">
    <location>
        <begin position="1347"/>
        <end position="1388"/>
    </location>
</feature>
<dbReference type="PANTHER" id="PTHR24027">
    <property type="entry name" value="CADHERIN-23"/>
    <property type="match status" value="1"/>
</dbReference>
<evidence type="ECO:0000259" key="17">
    <source>
        <dbReference type="PROSITE" id="PS50026"/>
    </source>
</evidence>
<dbReference type="InterPro" id="IPR000742">
    <property type="entry name" value="EGF"/>
</dbReference>
<organism evidence="19">
    <name type="scientific">Ligia exotica</name>
    <dbReference type="NCBI Taxonomy" id="142080"/>
    <lineage>
        <taxon>Eukaryota</taxon>
        <taxon>Metazoa</taxon>
        <taxon>Ecdysozoa</taxon>
        <taxon>Arthropoda</taxon>
        <taxon>Crustacea</taxon>
        <taxon>Multicrustacea</taxon>
        <taxon>Malacostraca</taxon>
        <taxon>Eumalacostraca</taxon>
        <taxon>Peracarida</taxon>
        <taxon>Isopoda</taxon>
        <taxon>Oniscidea</taxon>
        <taxon>Diplocheta</taxon>
        <taxon>Ligiidae</taxon>
        <taxon>Ligia</taxon>
    </lineage>
</organism>
<feature type="compositionally biased region" description="Polar residues" evidence="13">
    <location>
        <begin position="1800"/>
        <end position="1848"/>
    </location>
</feature>
<dbReference type="PROSITE" id="PS00232">
    <property type="entry name" value="CADHERIN_1"/>
    <property type="match status" value="3"/>
</dbReference>
<dbReference type="Pfam" id="PF02210">
    <property type="entry name" value="Laminin_G_2"/>
    <property type="match status" value="1"/>
</dbReference>
<keyword evidence="4" id="KW-0677">Repeat</keyword>
<keyword evidence="11" id="KW-0130">Cell adhesion</keyword>
<protein>
    <submittedName>
        <fullName evidence="19">Le1-cadherin</fullName>
    </submittedName>
</protein>
<keyword evidence="2 11" id="KW-0812">Transmembrane</keyword>
<dbReference type="GO" id="GO:0005509">
    <property type="term" value="F:calcium ion binding"/>
    <property type="evidence" value="ECO:0007669"/>
    <property type="project" value="UniProtKB-UniRule"/>
</dbReference>
<feature type="domain" description="Cadherin" evidence="18">
    <location>
        <begin position="114"/>
        <end position="214"/>
    </location>
</feature>
<feature type="domain" description="Cadherin" evidence="18">
    <location>
        <begin position="859"/>
        <end position="965"/>
    </location>
</feature>
<dbReference type="Gene3D" id="2.60.120.200">
    <property type="match status" value="1"/>
</dbReference>
<feature type="signal peptide" evidence="15">
    <location>
        <begin position="1"/>
        <end position="24"/>
    </location>
</feature>
<gene>
    <name evidence="19" type="primary">Le1cad</name>
</gene>
<dbReference type="FunFam" id="2.60.40.60:FF:000020">
    <property type="entry name" value="Dachsous cadherin-related 1b"/>
    <property type="match status" value="1"/>
</dbReference>
<dbReference type="InterPro" id="IPR056370">
    <property type="entry name" value="Shg-like_Ig-like"/>
</dbReference>
<dbReference type="GO" id="GO:0007163">
    <property type="term" value="P:establishment or maintenance of cell polarity"/>
    <property type="evidence" value="ECO:0007669"/>
    <property type="project" value="UniProtKB-ARBA"/>
</dbReference>
<accession>A0A0U5B4M7</accession>
<feature type="domain" description="Cadherin" evidence="18">
    <location>
        <begin position="649"/>
        <end position="752"/>
    </location>
</feature>
<keyword evidence="3 15" id="KW-0732">Signal</keyword>